<dbReference type="EMBL" id="CP022535">
    <property type="protein sequence ID" value="ASP28621.1"/>
    <property type="molecule type" value="Genomic_DNA"/>
</dbReference>
<reference evidence="1 2" key="1">
    <citation type="submission" date="2017-07" db="EMBL/GenBank/DDBJ databases">
        <title>Complete genome sequence of Spiroplasma corruscae EC-1 (DSM 19793).</title>
        <authorList>
            <person name="Tsai Y.-M."/>
            <person name="Lo W.-S."/>
            <person name="Kuo C.-H."/>
        </authorList>
    </citation>
    <scope>NUCLEOTIDE SEQUENCE [LARGE SCALE GENOMIC DNA]</scope>
    <source>
        <strain evidence="1 2">EC-1</strain>
    </source>
</reference>
<dbReference type="KEGG" id="scou:SCORR_v1c08490"/>
<keyword evidence="2" id="KW-1185">Reference proteome</keyword>
<proteinExistence type="predicted"/>
<evidence type="ECO:0000313" key="2">
    <source>
        <dbReference type="Proteomes" id="UP000203229"/>
    </source>
</evidence>
<dbReference type="Proteomes" id="UP000203229">
    <property type="component" value="Chromosome"/>
</dbReference>
<gene>
    <name evidence="1" type="ORF">SCORR_v1c08490</name>
</gene>
<name>A0A222EQE2_9MOLU</name>
<dbReference type="AlphaFoldDB" id="A0A222EQE2"/>
<protein>
    <submittedName>
        <fullName evidence="1">Uncharacterized protein</fullName>
    </submittedName>
</protein>
<organism evidence="1 2">
    <name type="scientific">Spiroplasma corruscae</name>
    <dbReference type="NCBI Taxonomy" id="216934"/>
    <lineage>
        <taxon>Bacteria</taxon>
        <taxon>Bacillati</taxon>
        <taxon>Mycoplasmatota</taxon>
        <taxon>Mollicutes</taxon>
        <taxon>Entomoplasmatales</taxon>
        <taxon>Spiroplasmataceae</taxon>
        <taxon>Spiroplasma</taxon>
    </lineage>
</organism>
<sequence>MSFIFDTDINYIFTFCKKCWDFKKFVFREAINFDKNEYTIGLCTNCNKEQNINLYEAKDYYLKLNNNNY</sequence>
<accession>A0A222EQE2</accession>
<evidence type="ECO:0000313" key="1">
    <source>
        <dbReference type="EMBL" id="ASP28621.1"/>
    </source>
</evidence>
<dbReference type="RefSeq" id="WP_094049529.1">
    <property type="nucleotide sequence ID" value="NZ_CP022535.1"/>
</dbReference>
<dbReference type="OrthoDB" id="389707at2"/>